<keyword evidence="1" id="KW-0175">Coiled coil</keyword>
<dbReference type="EMBL" id="JANGBO010000001">
    <property type="protein sequence ID" value="MCQ5060891.1"/>
    <property type="molecule type" value="Genomic_DNA"/>
</dbReference>
<dbReference type="Proteomes" id="UP001204814">
    <property type="component" value="Unassembled WGS sequence"/>
</dbReference>
<gene>
    <name evidence="2" type="ORF">NE542_03445</name>
</gene>
<accession>A0AAP2UHG2</accession>
<evidence type="ECO:0000313" key="2">
    <source>
        <dbReference type="EMBL" id="MCQ5060891.1"/>
    </source>
</evidence>
<dbReference type="RefSeq" id="WP_158569919.1">
    <property type="nucleotide sequence ID" value="NZ_JAJDKX010000007.1"/>
</dbReference>
<evidence type="ECO:0000313" key="3">
    <source>
        <dbReference type="Proteomes" id="UP001204814"/>
    </source>
</evidence>
<organism evidence="2 3">
    <name type="scientific">Faecalibacillus intestinalis</name>
    <dbReference type="NCBI Taxonomy" id="1982626"/>
    <lineage>
        <taxon>Bacteria</taxon>
        <taxon>Bacillati</taxon>
        <taxon>Bacillota</taxon>
        <taxon>Erysipelotrichia</taxon>
        <taxon>Erysipelotrichales</taxon>
        <taxon>Coprobacillaceae</taxon>
        <taxon>Faecalibacillus</taxon>
    </lineage>
</organism>
<comment type="caution">
    <text evidence="2">The sequence shown here is derived from an EMBL/GenBank/DDBJ whole genome shotgun (WGS) entry which is preliminary data.</text>
</comment>
<sequence>MKLDKELENILKQKGYKKVECPNEQKESKDYKDMMKAIEEYKKEMKSNERK</sequence>
<feature type="coiled-coil region" evidence="1">
    <location>
        <begin position="24"/>
        <end position="51"/>
    </location>
</feature>
<name>A0AAP2UHG2_9FIRM</name>
<proteinExistence type="predicted"/>
<protein>
    <submittedName>
        <fullName evidence="2">Uncharacterized protein</fullName>
    </submittedName>
</protein>
<evidence type="ECO:0000256" key="1">
    <source>
        <dbReference type="SAM" id="Coils"/>
    </source>
</evidence>
<reference evidence="2" key="1">
    <citation type="submission" date="2022-06" db="EMBL/GenBank/DDBJ databases">
        <title>Isolation of gut microbiota from human fecal samples.</title>
        <authorList>
            <person name="Pamer E.G."/>
            <person name="Barat B."/>
            <person name="Waligurski E."/>
            <person name="Medina S."/>
            <person name="Paddock L."/>
            <person name="Mostad J."/>
        </authorList>
    </citation>
    <scope>NUCLEOTIDE SEQUENCE</scope>
    <source>
        <strain evidence="2">DFI.6.24</strain>
    </source>
</reference>
<dbReference type="AlphaFoldDB" id="A0AAP2UHG2"/>